<evidence type="ECO:0000256" key="1">
    <source>
        <dbReference type="ARBA" id="ARBA00002486"/>
    </source>
</evidence>
<organism evidence="4 5">
    <name type="scientific">Metabacillus niabensis</name>
    <dbReference type="NCBI Taxonomy" id="324854"/>
    <lineage>
        <taxon>Bacteria</taxon>
        <taxon>Bacillati</taxon>
        <taxon>Bacillota</taxon>
        <taxon>Bacilli</taxon>
        <taxon>Bacillales</taxon>
        <taxon>Bacillaceae</taxon>
        <taxon>Metabacillus</taxon>
    </lineage>
</organism>
<dbReference type="SUPFAM" id="SSF53067">
    <property type="entry name" value="Actin-like ATPase domain"/>
    <property type="match status" value="1"/>
</dbReference>
<dbReference type="InterPro" id="IPR036388">
    <property type="entry name" value="WH-like_DNA-bd_sf"/>
</dbReference>
<evidence type="ECO:0008006" key="6">
    <source>
        <dbReference type="Google" id="ProtNLM"/>
    </source>
</evidence>
<dbReference type="Gene3D" id="1.10.10.10">
    <property type="entry name" value="Winged helix-like DNA-binding domain superfamily/Winged helix DNA-binding domain"/>
    <property type="match status" value="1"/>
</dbReference>
<reference evidence="4 5" key="1">
    <citation type="submission" date="2023-07" db="EMBL/GenBank/DDBJ databases">
        <title>Genomic Encyclopedia of Type Strains, Phase IV (KMG-IV): sequencing the most valuable type-strain genomes for metagenomic binning, comparative biology and taxonomic classification.</title>
        <authorList>
            <person name="Goeker M."/>
        </authorList>
    </citation>
    <scope>NUCLEOTIDE SEQUENCE [LARGE SCALE GENOMIC DNA]</scope>
    <source>
        <strain evidence="4 5">DSM 17723</strain>
    </source>
</reference>
<dbReference type="InterPro" id="IPR000600">
    <property type="entry name" value="ROK"/>
</dbReference>
<comment type="caution">
    <text evidence="4">The sequence shown here is derived from an EMBL/GenBank/DDBJ whole genome shotgun (WGS) entry which is preliminary data.</text>
</comment>
<evidence type="ECO:0000313" key="4">
    <source>
        <dbReference type="EMBL" id="MDQ0226590.1"/>
    </source>
</evidence>
<accession>A0ABT9Z3J8</accession>
<dbReference type="EMBL" id="JAUSTZ010000005">
    <property type="protein sequence ID" value="MDQ0226590.1"/>
    <property type="molecule type" value="Genomic_DNA"/>
</dbReference>
<evidence type="ECO:0000256" key="3">
    <source>
        <dbReference type="ARBA" id="ARBA00022629"/>
    </source>
</evidence>
<comment type="similarity">
    <text evidence="2">Belongs to the ROK (NagC/XylR) family.</text>
</comment>
<dbReference type="Gene3D" id="3.30.420.40">
    <property type="match status" value="2"/>
</dbReference>
<name>A0ABT9Z3J8_9BACI</name>
<dbReference type="InterPro" id="IPR036390">
    <property type="entry name" value="WH_DNA-bd_sf"/>
</dbReference>
<dbReference type="SUPFAM" id="SSF46785">
    <property type="entry name" value="Winged helix' DNA-binding domain"/>
    <property type="match status" value="1"/>
</dbReference>
<dbReference type="PANTHER" id="PTHR18964">
    <property type="entry name" value="ROK (REPRESSOR, ORF, KINASE) FAMILY"/>
    <property type="match status" value="1"/>
</dbReference>
<dbReference type="Pfam" id="PF00480">
    <property type="entry name" value="ROK"/>
    <property type="match status" value="1"/>
</dbReference>
<evidence type="ECO:0000313" key="5">
    <source>
        <dbReference type="Proteomes" id="UP001232245"/>
    </source>
</evidence>
<keyword evidence="3" id="KW-0119">Carbohydrate metabolism</keyword>
<gene>
    <name evidence="4" type="ORF">J2S02_002935</name>
</gene>
<protein>
    <recommendedName>
        <fullName evidence="6">ROK family transcriptional regulator</fullName>
    </recommendedName>
</protein>
<proteinExistence type="inferred from homology"/>
<dbReference type="CDD" id="cd23763">
    <property type="entry name" value="ASKHA_ATPase_ROK"/>
    <property type="match status" value="1"/>
</dbReference>
<evidence type="ECO:0000256" key="2">
    <source>
        <dbReference type="ARBA" id="ARBA00006479"/>
    </source>
</evidence>
<keyword evidence="5" id="KW-1185">Reference proteome</keyword>
<dbReference type="InterPro" id="IPR043129">
    <property type="entry name" value="ATPase_NBD"/>
</dbReference>
<dbReference type="Proteomes" id="UP001232245">
    <property type="component" value="Unassembled WGS sequence"/>
</dbReference>
<sequence>MTVNHKSTAMLHQIRVALLTLGSATKGELCEKVGISFPTITKLIDQMEKSGEVTNLGFDESSGGRPAQRYLYNPDYMLGLAIFLERNETVFTVFNCLGEVKKQGTYKSVLGENLSLLKGLITDILNAFPSICSIAFGVPGAVENGKIFYIPDYSGFHDVDLQAVIEEEFSLSVVVENDMNAAVLGYHHRNDMEKRQSSVYILAGNNGPGAGLFVNGDVVRGKSFFTGEVSFTPIGGDQTFYEALQGEKREQEEAISRLVAMMTVMINPHTIIFNKEEMEQSMLERINMLAASFVPKEHLPDLKTSDWKEDYLHGLKFLAVERMLRQ</sequence>
<dbReference type="PANTHER" id="PTHR18964:SF149">
    <property type="entry name" value="BIFUNCTIONAL UDP-N-ACETYLGLUCOSAMINE 2-EPIMERASE_N-ACETYLMANNOSAMINE KINASE"/>
    <property type="match status" value="1"/>
</dbReference>
<keyword evidence="3" id="KW-0859">Xylose metabolism</keyword>
<comment type="function">
    <text evidence="1">Transcriptional repressor of xylose-utilizing enzymes.</text>
</comment>